<evidence type="ECO:0000313" key="2">
    <source>
        <dbReference type="Proteomes" id="UP001529510"/>
    </source>
</evidence>
<reference evidence="1 2" key="1">
    <citation type="submission" date="2024-05" db="EMBL/GenBank/DDBJ databases">
        <title>Genome sequencing and assembly of Indian major carp, Cirrhinus mrigala (Hamilton, 1822).</title>
        <authorList>
            <person name="Mohindra V."/>
            <person name="Chowdhury L.M."/>
            <person name="Lal K."/>
            <person name="Jena J.K."/>
        </authorList>
    </citation>
    <scope>NUCLEOTIDE SEQUENCE [LARGE SCALE GENOMIC DNA]</scope>
    <source>
        <strain evidence="1">CM1030</strain>
        <tissue evidence="1">Blood</tissue>
    </source>
</reference>
<name>A0ABD0RL46_CIRMR</name>
<gene>
    <name evidence="1" type="ORF">M9458_007706</name>
</gene>
<proteinExistence type="predicted"/>
<dbReference type="Proteomes" id="UP001529510">
    <property type="component" value="Unassembled WGS sequence"/>
</dbReference>
<accession>A0ABD0RL46</accession>
<comment type="caution">
    <text evidence="1">The sequence shown here is derived from an EMBL/GenBank/DDBJ whole genome shotgun (WGS) entry which is preliminary data.</text>
</comment>
<protein>
    <recommendedName>
        <fullName evidence="3">DDE Tnp4 domain-containing protein</fullName>
    </recommendedName>
</protein>
<dbReference type="InterPro" id="IPR026103">
    <property type="entry name" value="HARBI1_animal"/>
</dbReference>
<organism evidence="1 2">
    <name type="scientific">Cirrhinus mrigala</name>
    <name type="common">Mrigala</name>
    <dbReference type="NCBI Taxonomy" id="683832"/>
    <lineage>
        <taxon>Eukaryota</taxon>
        <taxon>Metazoa</taxon>
        <taxon>Chordata</taxon>
        <taxon>Craniata</taxon>
        <taxon>Vertebrata</taxon>
        <taxon>Euteleostomi</taxon>
        <taxon>Actinopterygii</taxon>
        <taxon>Neopterygii</taxon>
        <taxon>Teleostei</taxon>
        <taxon>Ostariophysi</taxon>
        <taxon>Cypriniformes</taxon>
        <taxon>Cyprinidae</taxon>
        <taxon>Labeoninae</taxon>
        <taxon>Labeonini</taxon>
        <taxon>Cirrhinus</taxon>
    </lineage>
</organism>
<evidence type="ECO:0008006" key="3">
    <source>
        <dbReference type="Google" id="ProtNLM"/>
    </source>
</evidence>
<keyword evidence="2" id="KW-1185">Reference proteome</keyword>
<dbReference type="AlphaFoldDB" id="A0ABD0RL46"/>
<dbReference type="EMBL" id="JAMKFB020000003">
    <property type="protein sequence ID" value="KAL0199166.1"/>
    <property type="molecule type" value="Genomic_DNA"/>
</dbReference>
<evidence type="ECO:0000313" key="1">
    <source>
        <dbReference type="EMBL" id="KAL0199166.1"/>
    </source>
</evidence>
<feature type="non-terminal residue" evidence="1">
    <location>
        <position position="225"/>
    </location>
</feature>
<dbReference type="PRINTS" id="PR02086">
    <property type="entry name" value="PUTNUCHARBI1"/>
</dbReference>
<sequence>MSEAAILKIFHLPQQQIQQFLDHVHLIWSRQTRRSPEIQLLASLRLYSVLSFPEVVVDGYGLSKTSVWRCVHSVTNILLRHDTDYIRMPSTRHKVMEVHQGFHAIASISRVIGLVDGTLIPITNPSALDQAFICRKGFAAINVQVVVDNRGMFADVVAKWPDLCGTIQQWVKMQKEGFWAEHFFRRQQLPPKSLSFKSSHQPYNIAHIHTPNLVELDWVLEDVFP</sequence>